<dbReference type="InterPro" id="IPR000160">
    <property type="entry name" value="GGDEF_dom"/>
</dbReference>
<proteinExistence type="predicted"/>
<dbReference type="RefSeq" id="WP_159445278.1">
    <property type="nucleotide sequence ID" value="NZ_AP026671.1"/>
</dbReference>
<dbReference type="FunFam" id="3.30.70.270:FF:000001">
    <property type="entry name" value="Diguanylate cyclase domain protein"/>
    <property type="match status" value="1"/>
</dbReference>
<feature type="coiled-coil region" evidence="3">
    <location>
        <begin position="125"/>
        <end position="173"/>
    </location>
</feature>
<keyword evidence="3" id="KW-0175">Coiled coil</keyword>
<dbReference type="PANTHER" id="PTHR45138">
    <property type="entry name" value="REGULATORY COMPONENTS OF SENSORY TRANSDUCTION SYSTEM"/>
    <property type="match status" value="1"/>
</dbReference>
<dbReference type="STRING" id="1069081.SAMN05660197_0086"/>
<evidence type="ECO:0000256" key="1">
    <source>
        <dbReference type="ARBA" id="ARBA00012528"/>
    </source>
</evidence>
<evidence type="ECO:0000256" key="3">
    <source>
        <dbReference type="SAM" id="Coils"/>
    </source>
</evidence>
<dbReference type="InterPro" id="IPR043128">
    <property type="entry name" value="Rev_trsase/Diguanyl_cyclase"/>
</dbReference>
<dbReference type="InterPro" id="IPR029787">
    <property type="entry name" value="Nucleotide_cyclase"/>
</dbReference>
<name>A0A1W1WPV2_9BACT</name>
<dbReference type="GO" id="GO:0043709">
    <property type="term" value="P:cell adhesion involved in single-species biofilm formation"/>
    <property type="evidence" value="ECO:0007669"/>
    <property type="project" value="TreeGrafter"/>
</dbReference>
<protein>
    <recommendedName>
        <fullName evidence="1">diguanylate cyclase</fullName>
        <ecNumber evidence="1">2.7.7.65</ecNumber>
    </recommendedName>
</protein>
<dbReference type="EMBL" id="FWWZ01000001">
    <property type="protein sequence ID" value="SMC08338.1"/>
    <property type="molecule type" value="Genomic_DNA"/>
</dbReference>
<evidence type="ECO:0000256" key="2">
    <source>
        <dbReference type="ARBA" id="ARBA00034247"/>
    </source>
</evidence>
<dbReference type="Pfam" id="PF00990">
    <property type="entry name" value="GGDEF"/>
    <property type="match status" value="1"/>
</dbReference>
<evidence type="ECO:0000259" key="4">
    <source>
        <dbReference type="PROSITE" id="PS50887"/>
    </source>
</evidence>
<keyword evidence="6" id="KW-1185">Reference proteome</keyword>
<accession>A0A1W1WPV2</accession>
<dbReference type="GO" id="GO:0005886">
    <property type="term" value="C:plasma membrane"/>
    <property type="evidence" value="ECO:0007669"/>
    <property type="project" value="TreeGrafter"/>
</dbReference>
<sequence length="332" mass="38336">MDCKKVSLAKETHDGMKEQVADIAKKTLAFMTKSGIDLTPINYDEWFFVMCKAISEQHVLSQKNLMILHQKYFKDMPKLEDLEEVKEVSYNLKNIAHGSEKALDAFASNIGAHDQYIQESINAINEQDIQKMESLKEKIANLEKENNKLKKFLEENRQKLEFIESKFNEQKKEAQHDALTGLLNRRSFDKDMEQLDKIKMGYSLLILDIDNFKKINDTYGHLIGDEVLKEVGEILKTYVRKNTKAYRYGGEEFVVLLPEGNKIAAQKVGERLREVIEHKNLKLPNSGQMLQYTASFGGAEKQPNEIYKEVLHRADEALYEAKRTGKNRVVIK</sequence>
<organism evidence="5 6">
    <name type="scientific">Nitratiruptor tergarcus DSM 16512</name>
    <dbReference type="NCBI Taxonomy" id="1069081"/>
    <lineage>
        <taxon>Bacteria</taxon>
        <taxon>Pseudomonadati</taxon>
        <taxon>Campylobacterota</taxon>
        <taxon>Epsilonproteobacteria</taxon>
        <taxon>Nautiliales</taxon>
        <taxon>Nitratiruptoraceae</taxon>
        <taxon>Nitratiruptor</taxon>
    </lineage>
</organism>
<dbReference type="NCBIfam" id="TIGR00254">
    <property type="entry name" value="GGDEF"/>
    <property type="match status" value="1"/>
</dbReference>
<dbReference type="SMART" id="SM00267">
    <property type="entry name" value="GGDEF"/>
    <property type="match status" value="1"/>
</dbReference>
<dbReference type="GO" id="GO:1902201">
    <property type="term" value="P:negative regulation of bacterial-type flagellum-dependent cell motility"/>
    <property type="evidence" value="ECO:0007669"/>
    <property type="project" value="TreeGrafter"/>
</dbReference>
<dbReference type="Proteomes" id="UP000192602">
    <property type="component" value="Unassembled WGS sequence"/>
</dbReference>
<evidence type="ECO:0000313" key="6">
    <source>
        <dbReference type="Proteomes" id="UP000192602"/>
    </source>
</evidence>
<dbReference type="CDD" id="cd01949">
    <property type="entry name" value="GGDEF"/>
    <property type="match status" value="1"/>
</dbReference>
<dbReference type="InterPro" id="IPR050469">
    <property type="entry name" value="Diguanylate_Cyclase"/>
</dbReference>
<dbReference type="OrthoDB" id="9779960at2"/>
<dbReference type="Gene3D" id="3.30.70.270">
    <property type="match status" value="1"/>
</dbReference>
<gene>
    <name evidence="5" type="ORF">SAMN05660197_0086</name>
</gene>
<dbReference type="PANTHER" id="PTHR45138:SF9">
    <property type="entry name" value="DIGUANYLATE CYCLASE DGCM-RELATED"/>
    <property type="match status" value="1"/>
</dbReference>
<comment type="catalytic activity">
    <reaction evidence="2">
        <text>2 GTP = 3',3'-c-di-GMP + 2 diphosphate</text>
        <dbReference type="Rhea" id="RHEA:24898"/>
        <dbReference type="ChEBI" id="CHEBI:33019"/>
        <dbReference type="ChEBI" id="CHEBI:37565"/>
        <dbReference type="ChEBI" id="CHEBI:58805"/>
        <dbReference type="EC" id="2.7.7.65"/>
    </reaction>
</comment>
<reference evidence="6" key="1">
    <citation type="submission" date="2017-04" db="EMBL/GenBank/DDBJ databases">
        <authorList>
            <person name="Varghese N."/>
            <person name="Submissions S."/>
        </authorList>
    </citation>
    <scope>NUCLEOTIDE SEQUENCE [LARGE SCALE GENOMIC DNA]</scope>
    <source>
        <strain evidence="6">DSM 16512</strain>
    </source>
</reference>
<dbReference type="AlphaFoldDB" id="A0A1W1WPV2"/>
<dbReference type="PROSITE" id="PS50887">
    <property type="entry name" value="GGDEF"/>
    <property type="match status" value="1"/>
</dbReference>
<dbReference type="GO" id="GO:0052621">
    <property type="term" value="F:diguanylate cyclase activity"/>
    <property type="evidence" value="ECO:0007669"/>
    <property type="project" value="UniProtKB-EC"/>
</dbReference>
<dbReference type="EC" id="2.7.7.65" evidence="1"/>
<evidence type="ECO:0000313" key="5">
    <source>
        <dbReference type="EMBL" id="SMC08338.1"/>
    </source>
</evidence>
<feature type="domain" description="GGDEF" evidence="4">
    <location>
        <begin position="200"/>
        <end position="332"/>
    </location>
</feature>
<dbReference type="SUPFAM" id="SSF55073">
    <property type="entry name" value="Nucleotide cyclase"/>
    <property type="match status" value="1"/>
</dbReference>